<keyword evidence="15" id="KW-1185">Reference proteome</keyword>
<dbReference type="GO" id="GO:0009244">
    <property type="term" value="P:lipopolysaccharide core region biosynthetic process"/>
    <property type="evidence" value="ECO:0007669"/>
    <property type="project" value="TreeGrafter"/>
</dbReference>
<evidence type="ECO:0000256" key="2">
    <source>
        <dbReference type="ARBA" id="ARBA00004870"/>
    </source>
</evidence>
<evidence type="ECO:0000256" key="5">
    <source>
        <dbReference type="ARBA" id="ARBA00022516"/>
    </source>
</evidence>
<dbReference type="HAMAP" id="MF_00409">
    <property type="entry name" value="LpxK"/>
    <property type="match status" value="1"/>
</dbReference>
<comment type="catalytic activity">
    <reaction evidence="13">
        <text>a lipid A disaccharide + ATP = a lipid IVA + ADP + H(+)</text>
        <dbReference type="Rhea" id="RHEA:67840"/>
        <dbReference type="ChEBI" id="CHEBI:15378"/>
        <dbReference type="ChEBI" id="CHEBI:30616"/>
        <dbReference type="ChEBI" id="CHEBI:176343"/>
        <dbReference type="ChEBI" id="CHEBI:176425"/>
        <dbReference type="ChEBI" id="CHEBI:456216"/>
        <dbReference type="EC" id="2.7.1.130"/>
    </reaction>
</comment>
<dbReference type="PANTHER" id="PTHR42724">
    <property type="entry name" value="TETRAACYLDISACCHARIDE 4'-KINASE"/>
    <property type="match status" value="1"/>
</dbReference>
<dbReference type="KEGG" id="chya:V22_08700"/>
<evidence type="ECO:0000256" key="9">
    <source>
        <dbReference type="ARBA" id="ARBA00022777"/>
    </source>
</evidence>
<keyword evidence="7 13" id="KW-0808">Transferase</keyword>
<dbReference type="OrthoDB" id="9789797at2"/>
<protein>
    <recommendedName>
        <fullName evidence="4 13">Tetraacyldisaccharide 4'-kinase</fullName>
        <ecNumber evidence="3 13">2.7.1.130</ecNumber>
    </recommendedName>
    <alternativeName>
        <fullName evidence="12 13">Lipid A 4'-kinase</fullName>
    </alternativeName>
</protein>
<evidence type="ECO:0000256" key="11">
    <source>
        <dbReference type="ARBA" id="ARBA00023098"/>
    </source>
</evidence>
<dbReference type="EC" id="2.7.1.130" evidence="3 13"/>
<dbReference type="GO" id="GO:0005886">
    <property type="term" value="C:plasma membrane"/>
    <property type="evidence" value="ECO:0007669"/>
    <property type="project" value="TreeGrafter"/>
</dbReference>
<sequence>MWERFFIETISGRRQGIGYALLRAVLRWCTLPYALVVWERNRHYDRDIHRTLVQKPVISVGNLTTGGTGKTPVVAYLANWFRARGGRVGLLSRGYGNSTDDDSGNDEKRVLDQHCDGIPHWQDRNRVRIARRAISEGANVLVLDDGFQHRKLDRDIDLVLIDATNPWGFDSLLPRGLLREPVGSLKRAGIVAITRADQVDPFSLNAIEDRVRGINPSVTIVHIAFEVTGLINANGEQIEREQIGELTWAAFCGIGNPTGFERTLESIGCVPSSMTIFPDHHHFTGLSLARIVDAARVAGANAIICTEKDLVKIDRDQLAGLPLWAVRIEARVTQGEAELESLLTPLLPVPAYRRAA</sequence>
<reference evidence="14 15" key="1">
    <citation type="submission" date="2019-02" db="EMBL/GenBank/DDBJ databases">
        <title>Deep-cultivation of Planctomycetes and their phenomic and genomic characterization uncovers novel biology.</title>
        <authorList>
            <person name="Wiegand S."/>
            <person name="Jogler M."/>
            <person name="Boedeker C."/>
            <person name="Pinto D."/>
            <person name="Vollmers J."/>
            <person name="Rivas-Marin E."/>
            <person name="Kohn T."/>
            <person name="Peeters S.H."/>
            <person name="Heuer A."/>
            <person name="Rast P."/>
            <person name="Oberbeckmann S."/>
            <person name="Bunk B."/>
            <person name="Jeske O."/>
            <person name="Meyerdierks A."/>
            <person name="Storesund J.E."/>
            <person name="Kallscheuer N."/>
            <person name="Luecker S."/>
            <person name="Lage O.M."/>
            <person name="Pohl T."/>
            <person name="Merkel B.J."/>
            <person name="Hornburger P."/>
            <person name="Mueller R.-W."/>
            <person name="Bruemmer F."/>
            <person name="Labrenz M."/>
            <person name="Spormann A.M."/>
            <person name="Op den Camp H."/>
            <person name="Overmann J."/>
            <person name="Amann R."/>
            <person name="Jetten M.S.M."/>
            <person name="Mascher T."/>
            <person name="Medema M.H."/>
            <person name="Devos D.P."/>
            <person name="Kaster A.-K."/>
            <person name="Ovreas L."/>
            <person name="Rohde M."/>
            <person name="Galperin M.Y."/>
            <person name="Jogler C."/>
        </authorList>
    </citation>
    <scope>NUCLEOTIDE SEQUENCE [LARGE SCALE GENOMIC DNA]</scope>
    <source>
        <strain evidence="14 15">V22</strain>
    </source>
</reference>
<evidence type="ECO:0000256" key="13">
    <source>
        <dbReference type="HAMAP-Rule" id="MF_00409"/>
    </source>
</evidence>
<dbReference type="RefSeq" id="WP_145260127.1">
    <property type="nucleotide sequence ID" value="NZ_CP036316.1"/>
</dbReference>
<evidence type="ECO:0000256" key="3">
    <source>
        <dbReference type="ARBA" id="ARBA00012071"/>
    </source>
</evidence>
<evidence type="ECO:0000256" key="12">
    <source>
        <dbReference type="ARBA" id="ARBA00029757"/>
    </source>
</evidence>
<dbReference type="SUPFAM" id="SSF52540">
    <property type="entry name" value="P-loop containing nucleoside triphosphate hydrolases"/>
    <property type="match status" value="1"/>
</dbReference>
<keyword evidence="9 13" id="KW-0418">Kinase</keyword>
<dbReference type="GO" id="GO:0009245">
    <property type="term" value="P:lipid A biosynthetic process"/>
    <property type="evidence" value="ECO:0007669"/>
    <property type="project" value="UniProtKB-UniRule"/>
</dbReference>
<dbReference type="UniPathway" id="UPA00359">
    <property type="reaction ID" value="UER00482"/>
</dbReference>
<evidence type="ECO:0000256" key="8">
    <source>
        <dbReference type="ARBA" id="ARBA00022741"/>
    </source>
</evidence>
<comment type="function">
    <text evidence="1 13">Transfers the gamma-phosphate of ATP to the 4'-position of a tetraacyldisaccharide 1-phosphate intermediate (termed DS-1-P) to form tetraacyldisaccharide 1,4'-bis-phosphate (lipid IVA).</text>
</comment>
<evidence type="ECO:0000313" key="15">
    <source>
        <dbReference type="Proteomes" id="UP000319976"/>
    </source>
</evidence>
<proteinExistence type="inferred from homology"/>
<keyword evidence="11 13" id="KW-0443">Lipid metabolism</keyword>
<evidence type="ECO:0000256" key="10">
    <source>
        <dbReference type="ARBA" id="ARBA00022840"/>
    </source>
</evidence>
<dbReference type="NCBIfam" id="TIGR00682">
    <property type="entry name" value="lpxK"/>
    <property type="match status" value="1"/>
</dbReference>
<comment type="pathway">
    <text evidence="2 13">Glycolipid biosynthesis; lipid IV(A) biosynthesis; lipid IV(A) from (3R)-3-hydroxytetradecanoyl-[acyl-carrier-protein] and UDP-N-acetyl-alpha-D-glucosamine: step 6/6.</text>
</comment>
<accession>A0A517T5I8</accession>
<evidence type="ECO:0000256" key="7">
    <source>
        <dbReference type="ARBA" id="ARBA00022679"/>
    </source>
</evidence>
<keyword evidence="5 13" id="KW-0444">Lipid biosynthesis</keyword>
<dbReference type="EMBL" id="CP036316">
    <property type="protein sequence ID" value="QDT63646.1"/>
    <property type="molecule type" value="Genomic_DNA"/>
</dbReference>
<dbReference type="InterPro" id="IPR003758">
    <property type="entry name" value="LpxK"/>
</dbReference>
<dbReference type="GO" id="GO:0005524">
    <property type="term" value="F:ATP binding"/>
    <property type="evidence" value="ECO:0007669"/>
    <property type="project" value="UniProtKB-UniRule"/>
</dbReference>
<feature type="binding site" evidence="13">
    <location>
        <begin position="64"/>
        <end position="71"/>
    </location>
    <ligand>
        <name>ATP</name>
        <dbReference type="ChEBI" id="CHEBI:30616"/>
    </ligand>
</feature>
<keyword evidence="10 13" id="KW-0067">ATP-binding</keyword>
<evidence type="ECO:0000256" key="4">
    <source>
        <dbReference type="ARBA" id="ARBA00016436"/>
    </source>
</evidence>
<dbReference type="PANTHER" id="PTHR42724:SF1">
    <property type="entry name" value="TETRAACYLDISACCHARIDE 4'-KINASE, MITOCHONDRIAL-RELATED"/>
    <property type="match status" value="1"/>
</dbReference>
<evidence type="ECO:0000313" key="14">
    <source>
        <dbReference type="EMBL" id="QDT63646.1"/>
    </source>
</evidence>
<dbReference type="Pfam" id="PF02606">
    <property type="entry name" value="LpxK"/>
    <property type="match status" value="1"/>
</dbReference>
<dbReference type="AlphaFoldDB" id="A0A517T5I8"/>
<evidence type="ECO:0000256" key="1">
    <source>
        <dbReference type="ARBA" id="ARBA00002274"/>
    </source>
</evidence>
<evidence type="ECO:0000256" key="6">
    <source>
        <dbReference type="ARBA" id="ARBA00022556"/>
    </source>
</evidence>
<name>A0A517T5I8_9PLAN</name>
<organism evidence="14 15">
    <name type="scientific">Calycomorphotria hydatis</name>
    <dbReference type="NCBI Taxonomy" id="2528027"/>
    <lineage>
        <taxon>Bacteria</taxon>
        <taxon>Pseudomonadati</taxon>
        <taxon>Planctomycetota</taxon>
        <taxon>Planctomycetia</taxon>
        <taxon>Planctomycetales</taxon>
        <taxon>Planctomycetaceae</taxon>
        <taxon>Calycomorphotria</taxon>
    </lineage>
</organism>
<gene>
    <name evidence="13 14" type="primary">lpxK</name>
    <name evidence="14" type="ORF">V22_08700</name>
</gene>
<dbReference type="GO" id="GO:0009029">
    <property type="term" value="F:lipid-A 4'-kinase activity"/>
    <property type="evidence" value="ECO:0007669"/>
    <property type="project" value="UniProtKB-UniRule"/>
</dbReference>
<comment type="similarity">
    <text evidence="13">Belongs to the LpxK family.</text>
</comment>
<dbReference type="InterPro" id="IPR027417">
    <property type="entry name" value="P-loop_NTPase"/>
</dbReference>
<dbReference type="Proteomes" id="UP000319976">
    <property type="component" value="Chromosome"/>
</dbReference>
<keyword evidence="8 13" id="KW-0547">Nucleotide-binding</keyword>
<keyword evidence="6 13" id="KW-0441">Lipid A biosynthesis</keyword>